<keyword evidence="2" id="KW-0969">Cilium</keyword>
<gene>
    <name evidence="2" type="ORF">SAMN04488054_13013</name>
</gene>
<dbReference type="Pfam" id="PF12611">
    <property type="entry name" value="Flagellar_put"/>
    <property type="match status" value="1"/>
</dbReference>
<feature type="region of interest" description="Disordered" evidence="1">
    <location>
        <begin position="1"/>
        <end position="41"/>
    </location>
</feature>
<evidence type="ECO:0000256" key="1">
    <source>
        <dbReference type="SAM" id="MobiDB-lite"/>
    </source>
</evidence>
<dbReference type="RefSeq" id="WP_090928096.1">
    <property type="nucleotide sequence ID" value="NZ_FOTY01000030.1"/>
</dbReference>
<dbReference type="Proteomes" id="UP000199668">
    <property type="component" value="Unassembled WGS sequence"/>
</dbReference>
<accession>A0A1I4PQZ8</accession>
<evidence type="ECO:0000313" key="3">
    <source>
        <dbReference type="Proteomes" id="UP000199668"/>
    </source>
</evidence>
<dbReference type="InterPro" id="IPR013367">
    <property type="entry name" value="Flagellar_put"/>
</dbReference>
<keyword evidence="2" id="KW-0282">Flagellum</keyword>
<organism evidence="2 3">
    <name type="scientific">Salibacterium qingdaonense</name>
    <dbReference type="NCBI Taxonomy" id="266892"/>
    <lineage>
        <taxon>Bacteria</taxon>
        <taxon>Bacillati</taxon>
        <taxon>Bacillota</taxon>
        <taxon>Bacilli</taxon>
        <taxon>Bacillales</taxon>
        <taxon>Bacillaceae</taxon>
    </lineage>
</organism>
<evidence type="ECO:0000313" key="2">
    <source>
        <dbReference type="EMBL" id="SFM29913.1"/>
    </source>
</evidence>
<dbReference type="AlphaFoldDB" id="A0A1I4PQZ8"/>
<dbReference type="STRING" id="266892.SAMN04488054_13013"/>
<name>A0A1I4PQZ8_9BACI</name>
<proteinExistence type="predicted"/>
<reference evidence="2 3" key="1">
    <citation type="submission" date="2016-10" db="EMBL/GenBank/DDBJ databases">
        <authorList>
            <person name="de Groot N.N."/>
        </authorList>
    </citation>
    <scope>NUCLEOTIDE SEQUENCE [LARGE SCALE GENOMIC DNA]</scope>
    <source>
        <strain evidence="2 3">CGMCC 1.6134</strain>
    </source>
</reference>
<keyword evidence="3" id="KW-1185">Reference proteome</keyword>
<sequence length="131" mass="14439">MSSGIQPGGLHQLPHPATSPPKQKAESSPSGPSFQELLNGQLEKTAELKVSRHAQKRLHDRDVIVTEEQWQKISDKLEEARTKGVKDAVVFTHESALVVSAKNHTVITAMQRDEAADHIFTNIDGTINVRD</sequence>
<dbReference type="EMBL" id="FOTY01000030">
    <property type="protein sequence ID" value="SFM29913.1"/>
    <property type="molecule type" value="Genomic_DNA"/>
</dbReference>
<dbReference type="OrthoDB" id="165650at2"/>
<feature type="compositionally biased region" description="Polar residues" evidence="1">
    <location>
        <begin position="26"/>
        <end position="38"/>
    </location>
</feature>
<keyword evidence="2" id="KW-0966">Cell projection</keyword>
<dbReference type="NCBIfam" id="TIGR02530">
    <property type="entry name" value="flg_new"/>
    <property type="match status" value="1"/>
</dbReference>
<protein>
    <submittedName>
        <fullName evidence="2">Flagellar operon protein</fullName>
    </submittedName>
</protein>